<proteinExistence type="predicted"/>
<organism evidence="1 2">
    <name type="scientific">Aspergillus aculeatus (strain ATCC 16872 / CBS 172.66 / WB 5094)</name>
    <dbReference type="NCBI Taxonomy" id="690307"/>
    <lineage>
        <taxon>Eukaryota</taxon>
        <taxon>Fungi</taxon>
        <taxon>Dikarya</taxon>
        <taxon>Ascomycota</taxon>
        <taxon>Pezizomycotina</taxon>
        <taxon>Eurotiomycetes</taxon>
        <taxon>Eurotiomycetidae</taxon>
        <taxon>Eurotiales</taxon>
        <taxon>Aspergillaceae</taxon>
        <taxon>Aspergillus</taxon>
        <taxon>Aspergillus subgen. Circumdati</taxon>
    </lineage>
</organism>
<keyword evidence="2" id="KW-1185">Reference proteome</keyword>
<reference evidence="2" key="1">
    <citation type="journal article" date="2017" name="Genome Biol.">
        <title>Comparative genomics reveals high biological diversity and specific adaptations in the industrially and medically important fungal genus Aspergillus.</title>
        <authorList>
            <person name="de Vries R.P."/>
            <person name="Riley R."/>
            <person name="Wiebenga A."/>
            <person name="Aguilar-Osorio G."/>
            <person name="Amillis S."/>
            <person name="Uchima C.A."/>
            <person name="Anderluh G."/>
            <person name="Asadollahi M."/>
            <person name="Askin M."/>
            <person name="Barry K."/>
            <person name="Battaglia E."/>
            <person name="Bayram O."/>
            <person name="Benocci T."/>
            <person name="Braus-Stromeyer S.A."/>
            <person name="Caldana C."/>
            <person name="Canovas D."/>
            <person name="Cerqueira G.C."/>
            <person name="Chen F."/>
            <person name="Chen W."/>
            <person name="Choi C."/>
            <person name="Clum A."/>
            <person name="Dos Santos R.A."/>
            <person name="Damasio A.R."/>
            <person name="Diallinas G."/>
            <person name="Emri T."/>
            <person name="Fekete E."/>
            <person name="Flipphi M."/>
            <person name="Freyberg S."/>
            <person name="Gallo A."/>
            <person name="Gournas C."/>
            <person name="Habgood R."/>
            <person name="Hainaut M."/>
            <person name="Harispe M.L."/>
            <person name="Henrissat B."/>
            <person name="Hilden K.S."/>
            <person name="Hope R."/>
            <person name="Hossain A."/>
            <person name="Karabika E."/>
            <person name="Karaffa L."/>
            <person name="Karanyi Z."/>
            <person name="Krasevec N."/>
            <person name="Kuo A."/>
            <person name="Kusch H."/>
            <person name="LaButti K."/>
            <person name="Lagendijk E.L."/>
            <person name="Lapidus A."/>
            <person name="Levasseur A."/>
            <person name="Lindquist E."/>
            <person name="Lipzen A."/>
            <person name="Logrieco A.F."/>
            <person name="MacCabe A."/>
            <person name="Maekelae M.R."/>
            <person name="Malavazi I."/>
            <person name="Melin P."/>
            <person name="Meyer V."/>
            <person name="Mielnichuk N."/>
            <person name="Miskei M."/>
            <person name="Molnar A.P."/>
            <person name="Mule G."/>
            <person name="Ngan C.Y."/>
            <person name="Orejas M."/>
            <person name="Orosz E."/>
            <person name="Ouedraogo J.P."/>
            <person name="Overkamp K.M."/>
            <person name="Park H.-S."/>
            <person name="Perrone G."/>
            <person name="Piumi F."/>
            <person name="Punt P.J."/>
            <person name="Ram A.F."/>
            <person name="Ramon A."/>
            <person name="Rauscher S."/>
            <person name="Record E."/>
            <person name="Riano-Pachon D.M."/>
            <person name="Robert V."/>
            <person name="Roehrig J."/>
            <person name="Ruller R."/>
            <person name="Salamov A."/>
            <person name="Salih N.S."/>
            <person name="Samson R.A."/>
            <person name="Sandor E."/>
            <person name="Sanguinetti M."/>
            <person name="Schuetze T."/>
            <person name="Sepcic K."/>
            <person name="Shelest E."/>
            <person name="Sherlock G."/>
            <person name="Sophianopoulou V."/>
            <person name="Squina F.M."/>
            <person name="Sun H."/>
            <person name="Susca A."/>
            <person name="Todd R.B."/>
            <person name="Tsang A."/>
            <person name="Unkles S.E."/>
            <person name="van de Wiele N."/>
            <person name="van Rossen-Uffink D."/>
            <person name="Oliveira J.V."/>
            <person name="Vesth T.C."/>
            <person name="Visser J."/>
            <person name="Yu J.-H."/>
            <person name="Zhou M."/>
            <person name="Andersen M.R."/>
            <person name="Archer D.B."/>
            <person name="Baker S.E."/>
            <person name="Benoit I."/>
            <person name="Brakhage A.A."/>
            <person name="Braus G.H."/>
            <person name="Fischer R."/>
            <person name="Frisvad J.C."/>
            <person name="Goldman G.H."/>
            <person name="Houbraken J."/>
            <person name="Oakley B."/>
            <person name="Pocsi I."/>
            <person name="Scazzocchio C."/>
            <person name="Seiboth B."/>
            <person name="vanKuyk P.A."/>
            <person name="Wortman J."/>
            <person name="Dyer P.S."/>
            <person name="Grigoriev I.V."/>
        </authorList>
    </citation>
    <scope>NUCLEOTIDE SEQUENCE [LARGE SCALE GENOMIC DNA]</scope>
    <source>
        <strain evidence="2">ATCC 16872 / CBS 172.66 / WB 5094</strain>
    </source>
</reference>
<name>A0A1L9WQX5_ASPA1</name>
<dbReference type="Proteomes" id="UP000184546">
    <property type="component" value="Unassembled WGS sequence"/>
</dbReference>
<dbReference type="VEuPathDB" id="FungiDB:ASPACDRAFT_31140"/>
<feature type="non-terminal residue" evidence="1">
    <location>
        <position position="1"/>
    </location>
</feature>
<gene>
    <name evidence="1" type="ORF">ASPACDRAFT_31140</name>
</gene>
<dbReference type="OrthoDB" id="4387771at2759"/>
<dbReference type="RefSeq" id="XP_020054921.1">
    <property type="nucleotide sequence ID" value="XM_020199787.1"/>
</dbReference>
<evidence type="ECO:0000313" key="1">
    <source>
        <dbReference type="EMBL" id="OJJ98581.1"/>
    </source>
</evidence>
<dbReference type="AlphaFoldDB" id="A0A1L9WQX5"/>
<protein>
    <submittedName>
        <fullName evidence="1">Uncharacterized protein</fullName>
    </submittedName>
</protein>
<evidence type="ECO:0000313" key="2">
    <source>
        <dbReference type="Proteomes" id="UP000184546"/>
    </source>
</evidence>
<dbReference type="EMBL" id="KV878980">
    <property type="protein sequence ID" value="OJJ98581.1"/>
    <property type="molecule type" value="Genomic_DNA"/>
</dbReference>
<dbReference type="STRING" id="690307.A0A1L9WQX5"/>
<accession>A0A1L9WQX5</accession>
<dbReference type="GeneID" id="30973601"/>
<sequence>ISKVLGTFVQKVQGFKNASSKFTSSVTESNRILPSRNKDTDFQLRIDAGYYDSTSKGLNVVLQVNSQAKSPALRDWARKNKTHTKLATATFDTAAVNKNTKFQKVLKALVAEGKSKLG</sequence>
<dbReference type="OMA" id="PQGTHAK"/>